<dbReference type="GO" id="GO:0016491">
    <property type="term" value="F:oxidoreductase activity"/>
    <property type="evidence" value="ECO:0007669"/>
    <property type="project" value="UniProtKB-KW"/>
</dbReference>
<dbReference type="AlphaFoldDB" id="A0A409WL94"/>
<evidence type="ECO:0000313" key="5">
    <source>
        <dbReference type="Proteomes" id="UP000283269"/>
    </source>
</evidence>
<dbReference type="PANTHER" id="PTHR47990">
    <property type="entry name" value="2-OXOGLUTARATE (2OG) AND FE(II)-DEPENDENT OXYGENASE SUPERFAMILY PROTEIN-RELATED"/>
    <property type="match status" value="1"/>
</dbReference>
<dbReference type="FunCoup" id="A0A409WL94">
    <property type="interactions" value="19"/>
</dbReference>
<dbReference type="Gene3D" id="2.60.120.330">
    <property type="entry name" value="B-lactam Antibiotic, Isopenicillin N Synthase, Chain"/>
    <property type="match status" value="1"/>
</dbReference>
<dbReference type="Pfam" id="PF14226">
    <property type="entry name" value="DIOX_N"/>
    <property type="match status" value="1"/>
</dbReference>
<dbReference type="InParanoid" id="A0A409WL94"/>
<gene>
    <name evidence="4" type="ORF">CVT25_002590</name>
</gene>
<dbReference type="EMBL" id="NHYD01003380">
    <property type="protein sequence ID" value="PPQ79294.1"/>
    <property type="molecule type" value="Genomic_DNA"/>
</dbReference>
<evidence type="ECO:0000313" key="4">
    <source>
        <dbReference type="EMBL" id="PPQ79294.1"/>
    </source>
</evidence>
<dbReference type="STRING" id="93625.A0A409WL94"/>
<protein>
    <recommendedName>
        <fullName evidence="3">Fe2OG dioxygenase domain-containing protein</fullName>
    </recommendedName>
</protein>
<dbReference type="Pfam" id="PF03171">
    <property type="entry name" value="2OG-FeII_Oxy"/>
    <property type="match status" value="1"/>
</dbReference>
<feature type="region of interest" description="Disordered" evidence="2">
    <location>
        <begin position="82"/>
        <end position="113"/>
    </location>
</feature>
<comment type="caution">
    <text evidence="4">The sequence shown here is derived from an EMBL/GenBank/DDBJ whole genome shotgun (WGS) entry which is preliminary data.</text>
</comment>
<dbReference type="GO" id="GO:0046872">
    <property type="term" value="F:metal ion binding"/>
    <property type="evidence" value="ECO:0007669"/>
    <property type="project" value="UniProtKB-KW"/>
</dbReference>
<evidence type="ECO:0000256" key="2">
    <source>
        <dbReference type="SAM" id="MobiDB-lite"/>
    </source>
</evidence>
<feature type="domain" description="Fe2OG dioxygenase" evidence="3">
    <location>
        <begin position="197"/>
        <end position="315"/>
    </location>
</feature>
<keyword evidence="1" id="KW-0408">Iron</keyword>
<name>A0A409WL94_PSICY</name>
<evidence type="ECO:0000259" key="3">
    <source>
        <dbReference type="PROSITE" id="PS51471"/>
    </source>
</evidence>
<keyword evidence="1" id="KW-0479">Metal-binding</keyword>
<dbReference type="InterPro" id="IPR026992">
    <property type="entry name" value="DIOX_N"/>
</dbReference>
<accession>A0A409WL94</accession>
<proteinExistence type="inferred from homology"/>
<feature type="compositionally biased region" description="Polar residues" evidence="2">
    <location>
        <begin position="102"/>
        <end position="113"/>
    </location>
</feature>
<comment type="similarity">
    <text evidence="1">Belongs to the iron/ascorbate-dependent oxidoreductase family.</text>
</comment>
<dbReference type="OrthoDB" id="288590at2759"/>
<dbReference type="Proteomes" id="UP000283269">
    <property type="component" value="Unassembled WGS sequence"/>
</dbReference>
<evidence type="ECO:0000256" key="1">
    <source>
        <dbReference type="RuleBase" id="RU003682"/>
    </source>
</evidence>
<dbReference type="InterPro" id="IPR005123">
    <property type="entry name" value="Oxoglu/Fe-dep_dioxygenase_dom"/>
</dbReference>
<organism evidence="4 5">
    <name type="scientific">Psilocybe cyanescens</name>
    <dbReference type="NCBI Taxonomy" id="93625"/>
    <lineage>
        <taxon>Eukaryota</taxon>
        <taxon>Fungi</taxon>
        <taxon>Dikarya</taxon>
        <taxon>Basidiomycota</taxon>
        <taxon>Agaricomycotina</taxon>
        <taxon>Agaricomycetes</taxon>
        <taxon>Agaricomycetidae</taxon>
        <taxon>Agaricales</taxon>
        <taxon>Agaricineae</taxon>
        <taxon>Strophariaceae</taxon>
        <taxon>Psilocybe</taxon>
    </lineage>
</organism>
<keyword evidence="1" id="KW-0560">Oxidoreductase</keyword>
<dbReference type="PROSITE" id="PS51471">
    <property type="entry name" value="FE2OG_OXY"/>
    <property type="match status" value="1"/>
</dbReference>
<dbReference type="InterPro" id="IPR027443">
    <property type="entry name" value="IPNS-like_sf"/>
</dbReference>
<dbReference type="InterPro" id="IPR044861">
    <property type="entry name" value="IPNS-like_FE2OG_OXY"/>
</dbReference>
<reference evidence="4 5" key="1">
    <citation type="journal article" date="2018" name="Evol. Lett.">
        <title>Horizontal gene cluster transfer increased hallucinogenic mushroom diversity.</title>
        <authorList>
            <person name="Reynolds H.T."/>
            <person name="Vijayakumar V."/>
            <person name="Gluck-Thaler E."/>
            <person name="Korotkin H.B."/>
            <person name="Matheny P.B."/>
            <person name="Slot J.C."/>
        </authorList>
    </citation>
    <scope>NUCLEOTIDE SEQUENCE [LARGE SCALE GENOMIC DNA]</scope>
    <source>
        <strain evidence="4 5">2631</strain>
    </source>
</reference>
<keyword evidence="5" id="KW-1185">Reference proteome</keyword>
<dbReference type="InterPro" id="IPR050231">
    <property type="entry name" value="Iron_ascorbate_oxido_reductase"/>
</dbReference>
<sequence>MSSETMRTNEVQIVDFAPFIDDTSTTEQKQMVANDILRSFQSIGFVYLINHGLDAEKASSMFDWSRKLFDLPPEVKALAPHPVSGAHHRGYSAPGREKVKQYSESGSESDGVNATELASGQNVLDVVRDIKESFESGREDDDEMPNIWFPDGIFPGFKEACLDFYWACFETEKLILKALALGHNLPQDYFLPYHSQADNQLRLLHYPSIPASLLKNEKASRIPSHTDFCSLTMLMQDNIGGLEVEDPNHAGVFIPVPPVPGSIVVNAGDFLMRWSNNTIKSTVHRVRIPPSLVDGSSSNADTIPSRYSIPYFCGADSSTIIDCIPGTWSTERPKLYSPISVLTNSRVPFAIQAREYVMERLAANY</sequence>
<dbReference type="SUPFAM" id="SSF51197">
    <property type="entry name" value="Clavaminate synthase-like"/>
    <property type="match status" value="1"/>
</dbReference>